<keyword evidence="4" id="KW-0808">Transferase</keyword>
<dbReference type="Gene3D" id="3.40.50.150">
    <property type="entry name" value="Vaccinia Virus protein VP39"/>
    <property type="match status" value="2"/>
</dbReference>
<sequence>MLSFNATKITNWSDEYLNFVSANKNKRKSVNRWYPILEGFSNSFVESILEEQNSTNITCLDPFSGGGTTSLVCQENGVKCYAFEISPFMSQVCRAKLRDDYSSVNFIEVVNLIKQTLESGIKHDFKIGLKTISKKKNLEKWLFHKAAFDALLNVRKAIDIATENSPKYRDILYVTLASILLQFSNVNRDGKALKYKDGWTKKLVRTKSVYDTFIKKCLEHVLPDIKEIENKKKNNTIQNTEFFMTGDCRQLAESLIDDSIDIVITSPPYLNSRDYTDSHMIELWMLGHVRDYEGVRDLRKNTMRSHVQVRWGEYVLPQSEILKQRMDKILLYKEKFWNKSIPSMIAGYFCDLEELLTKLKSKVKNGGKLYINVANSSYFGVVIETDRIIEEISNNLGFKVCEIRMARKIKTSSQQTGQVKWLRETVIVLQKE</sequence>
<gene>
    <name evidence="8" type="ORF">WMW72_08135</name>
</gene>
<evidence type="ECO:0000256" key="1">
    <source>
        <dbReference type="ARBA" id="ARBA00010203"/>
    </source>
</evidence>
<evidence type="ECO:0000313" key="9">
    <source>
        <dbReference type="Proteomes" id="UP001469365"/>
    </source>
</evidence>
<evidence type="ECO:0000256" key="6">
    <source>
        <dbReference type="ARBA" id="ARBA00022747"/>
    </source>
</evidence>
<dbReference type="InterPro" id="IPR029063">
    <property type="entry name" value="SAM-dependent_MTases_sf"/>
</dbReference>
<comment type="catalytic activity">
    <reaction evidence="7">
        <text>a 2'-deoxycytidine in DNA + S-adenosyl-L-methionine = an N(4)-methyl-2'-deoxycytidine in DNA + S-adenosyl-L-homocysteine + H(+)</text>
        <dbReference type="Rhea" id="RHEA:16857"/>
        <dbReference type="Rhea" id="RHEA-COMP:11369"/>
        <dbReference type="Rhea" id="RHEA-COMP:13674"/>
        <dbReference type="ChEBI" id="CHEBI:15378"/>
        <dbReference type="ChEBI" id="CHEBI:57856"/>
        <dbReference type="ChEBI" id="CHEBI:59789"/>
        <dbReference type="ChEBI" id="CHEBI:85452"/>
        <dbReference type="ChEBI" id="CHEBI:137933"/>
        <dbReference type="EC" id="2.1.1.113"/>
    </reaction>
</comment>
<dbReference type="InterPro" id="IPR017985">
    <property type="entry name" value="MeTrfase_CN4_CS"/>
</dbReference>
<evidence type="ECO:0000256" key="5">
    <source>
        <dbReference type="ARBA" id="ARBA00022691"/>
    </source>
</evidence>
<keyword evidence="5" id="KW-0949">S-adenosyl-L-methionine</keyword>
<evidence type="ECO:0000256" key="4">
    <source>
        <dbReference type="ARBA" id="ARBA00022679"/>
    </source>
</evidence>
<keyword evidence="9" id="KW-1185">Reference proteome</keyword>
<comment type="similarity">
    <text evidence="1">Belongs to the N(4)/N(6)-methyltransferase family. N(4) subfamily.</text>
</comment>
<reference evidence="8 9" key="1">
    <citation type="submission" date="2024-04" db="EMBL/GenBank/DDBJ databases">
        <title>draft genome sequnece of Paenibacillus filicis.</title>
        <authorList>
            <person name="Kim D.-U."/>
        </authorList>
    </citation>
    <scope>NUCLEOTIDE SEQUENCE [LARGE SCALE GENOMIC DNA]</scope>
    <source>
        <strain evidence="8 9">KACC14197</strain>
    </source>
</reference>
<keyword evidence="6" id="KW-0680">Restriction system</keyword>
<organism evidence="8 9">
    <name type="scientific">Paenibacillus filicis</name>
    <dbReference type="NCBI Taxonomy" id="669464"/>
    <lineage>
        <taxon>Bacteria</taxon>
        <taxon>Bacillati</taxon>
        <taxon>Bacillota</taxon>
        <taxon>Bacilli</taxon>
        <taxon>Bacillales</taxon>
        <taxon>Paenibacillaceae</taxon>
        <taxon>Paenibacillus</taxon>
    </lineage>
</organism>
<dbReference type="SUPFAM" id="SSF53335">
    <property type="entry name" value="S-adenosyl-L-methionine-dependent methyltransferases"/>
    <property type="match status" value="2"/>
</dbReference>
<evidence type="ECO:0000313" key="8">
    <source>
        <dbReference type="EMBL" id="MEK8127864.1"/>
    </source>
</evidence>
<comment type="caution">
    <text evidence="8">The sequence shown here is derived from an EMBL/GenBank/DDBJ whole genome shotgun (WGS) entry which is preliminary data.</text>
</comment>
<evidence type="ECO:0000256" key="7">
    <source>
        <dbReference type="ARBA" id="ARBA00049120"/>
    </source>
</evidence>
<dbReference type="RefSeq" id="WP_341414931.1">
    <property type="nucleotide sequence ID" value="NZ_JBBPCC010000004.1"/>
</dbReference>
<evidence type="ECO:0000256" key="2">
    <source>
        <dbReference type="ARBA" id="ARBA00012185"/>
    </source>
</evidence>
<keyword evidence="3" id="KW-0489">Methyltransferase</keyword>
<protein>
    <recommendedName>
        <fullName evidence="2">site-specific DNA-methyltransferase (cytosine-N(4)-specific)</fullName>
        <ecNumber evidence="2">2.1.1.113</ecNumber>
    </recommendedName>
</protein>
<dbReference type="Proteomes" id="UP001469365">
    <property type="component" value="Unassembled WGS sequence"/>
</dbReference>
<dbReference type="PROSITE" id="PS00093">
    <property type="entry name" value="N4_MTASE"/>
    <property type="match status" value="1"/>
</dbReference>
<accession>A0ABU9DG63</accession>
<proteinExistence type="inferred from homology"/>
<name>A0ABU9DG63_9BACL</name>
<evidence type="ECO:0000256" key="3">
    <source>
        <dbReference type="ARBA" id="ARBA00022603"/>
    </source>
</evidence>
<dbReference type="EMBL" id="JBBPCC010000004">
    <property type="protein sequence ID" value="MEK8127864.1"/>
    <property type="molecule type" value="Genomic_DNA"/>
</dbReference>
<dbReference type="EC" id="2.1.1.113" evidence="2"/>